<comment type="catalytic activity">
    <reaction evidence="16">
        <text>L-aspartate(out) = L-aspartate(in)</text>
        <dbReference type="Rhea" id="RHEA:66332"/>
        <dbReference type="ChEBI" id="CHEBI:29991"/>
    </reaction>
    <physiologicalReaction direction="left-to-right" evidence="16">
        <dbReference type="Rhea" id="RHEA:66333"/>
    </physiologicalReaction>
</comment>
<evidence type="ECO:0000256" key="19">
    <source>
        <dbReference type="ARBA" id="ARBA00051447"/>
    </source>
</evidence>
<evidence type="ECO:0000256" key="15">
    <source>
        <dbReference type="ARBA" id="ARBA00050101"/>
    </source>
</evidence>
<evidence type="ECO:0000259" key="27">
    <source>
        <dbReference type="PROSITE" id="PS50850"/>
    </source>
</evidence>
<evidence type="ECO:0000256" key="25">
    <source>
        <dbReference type="ARBA" id="ARBA00081925"/>
    </source>
</evidence>
<evidence type="ECO:0000256" key="10">
    <source>
        <dbReference type="ARBA" id="ARBA00023018"/>
    </source>
</evidence>
<dbReference type="OrthoDB" id="2985014at2759"/>
<accession>A0A016RRD0</accession>
<keyword evidence="6" id="KW-1003">Cell membrane</keyword>
<evidence type="ECO:0000313" key="28">
    <source>
        <dbReference type="EMBL" id="EYB80955.1"/>
    </source>
</evidence>
<keyword evidence="14" id="KW-0968">Cytoplasmic vesicle</keyword>
<evidence type="ECO:0000256" key="20">
    <source>
        <dbReference type="ARBA" id="ARBA00051612"/>
    </source>
</evidence>
<evidence type="ECO:0000256" key="5">
    <source>
        <dbReference type="ARBA" id="ARBA00022448"/>
    </source>
</evidence>
<keyword evidence="7 26" id="KW-0812">Transmembrane</keyword>
<keyword evidence="13" id="KW-0458">Lysosome</keyword>
<evidence type="ECO:0000256" key="14">
    <source>
        <dbReference type="ARBA" id="ARBA00023329"/>
    </source>
</evidence>
<keyword evidence="10" id="KW-0770">Synapse</keyword>
<evidence type="ECO:0000256" key="26">
    <source>
        <dbReference type="SAM" id="Phobius"/>
    </source>
</evidence>
<dbReference type="GO" id="GO:0046942">
    <property type="term" value="P:carboxylic acid transport"/>
    <property type="evidence" value="ECO:0007669"/>
    <property type="project" value="UniProtKB-ARBA"/>
</dbReference>
<evidence type="ECO:0000256" key="2">
    <source>
        <dbReference type="ARBA" id="ARBA00004554"/>
    </source>
</evidence>
<protein>
    <recommendedName>
        <fullName evidence="22">Sialin</fullName>
    </recommendedName>
    <alternativeName>
        <fullName evidence="25">H(+)/nitrate cotransporter</fullName>
    </alternativeName>
    <alternativeName>
        <fullName evidence="23">H(+)/sialic acid cotransporter</fullName>
    </alternativeName>
    <alternativeName>
        <fullName evidence="24">Vesicular excitatory amino acid transporter</fullName>
    </alternativeName>
</protein>
<dbReference type="AlphaFoldDB" id="A0A016RRD0"/>
<dbReference type="Pfam" id="PF07690">
    <property type="entry name" value="MFS_1"/>
    <property type="match status" value="1"/>
</dbReference>
<feature type="transmembrane region" description="Helical" evidence="26">
    <location>
        <begin position="116"/>
        <end position="136"/>
    </location>
</feature>
<dbReference type="GO" id="GO:0016323">
    <property type="term" value="C:basolateral plasma membrane"/>
    <property type="evidence" value="ECO:0007669"/>
    <property type="project" value="UniProtKB-SubCell"/>
</dbReference>
<keyword evidence="12" id="KW-0325">Glycoprotein</keyword>
<evidence type="ECO:0000256" key="16">
    <source>
        <dbReference type="ARBA" id="ARBA00050554"/>
    </source>
</evidence>
<feature type="transmembrane region" description="Helical" evidence="26">
    <location>
        <begin position="236"/>
        <end position="256"/>
    </location>
</feature>
<feature type="transmembrane region" description="Helical" evidence="26">
    <location>
        <begin position="440"/>
        <end position="460"/>
    </location>
</feature>
<feature type="transmembrane region" description="Helical" evidence="26">
    <location>
        <begin position="403"/>
        <end position="428"/>
    </location>
</feature>
<dbReference type="InterPro" id="IPR011701">
    <property type="entry name" value="MFS"/>
</dbReference>
<dbReference type="SUPFAM" id="SSF103473">
    <property type="entry name" value="MFS general substrate transporter"/>
    <property type="match status" value="1"/>
</dbReference>
<dbReference type="FunFam" id="1.20.1250.20:FF:000003">
    <property type="entry name" value="Solute carrier family 17 member 3"/>
    <property type="match status" value="1"/>
</dbReference>
<dbReference type="Proteomes" id="UP000024635">
    <property type="component" value="Unassembled WGS sequence"/>
</dbReference>
<evidence type="ECO:0000256" key="24">
    <source>
        <dbReference type="ARBA" id="ARBA00081195"/>
    </source>
</evidence>
<reference evidence="29" key="1">
    <citation type="journal article" date="2015" name="Nat. Genet.">
        <title>The genome and transcriptome of the zoonotic hookworm Ancylostoma ceylanicum identify infection-specific gene families.</title>
        <authorList>
            <person name="Schwarz E.M."/>
            <person name="Hu Y."/>
            <person name="Antoshechkin I."/>
            <person name="Miller M.M."/>
            <person name="Sternberg P.W."/>
            <person name="Aroian R.V."/>
        </authorList>
    </citation>
    <scope>NUCLEOTIDE SEQUENCE</scope>
    <source>
        <strain evidence="29">HY135</strain>
    </source>
</reference>
<comment type="subcellular location">
    <subcellularLocation>
        <location evidence="2">Basolateral cell membrane</location>
        <topology evidence="2">Multi-pass membrane protein</topology>
    </subcellularLocation>
    <subcellularLocation>
        <location evidence="3">Cytoplasmic vesicle</location>
        <location evidence="3">Secretory vesicle membrane</location>
        <topology evidence="3">Multi-pass membrane protein</topology>
    </subcellularLocation>
    <subcellularLocation>
        <location evidence="1">Cytoplasmic vesicle</location>
        <location evidence="1">Secretory vesicle</location>
        <location evidence="1">Synaptic vesicle membrane</location>
    </subcellularLocation>
    <subcellularLocation>
        <location evidence="4">Lysosome membrane</location>
    </subcellularLocation>
</comment>
<feature type="transmembrane region" description="Helical" evidence="26">
    <location>
        <begin position="378"/>
        <end position="397"/>
    </location>
</feature>
<dbReference type="GO" id="GO:0030672">
    <property type="term" value="C:synaptic vesicle membrane"/>
    <property type="evidence" value="ECO:0007669"/>
    <property type="project" value="UniProtKB-SubCell"/>
</dbReference>
<dbReference type="InterPro" id="IPR020846">
    <property type="entry name" value="MFS_dom"/>
</dbReference>
<dbReference type="FunFam" id="1.20.1250.20:FF:000067">
    <property type="entry name" value="sialin isoform X2"/>
    <property type="match status" value="1"/>
</dbReference>
<keyword evidence="29" id="KW-1185">Reference proteome</keyword>
<evidence type="ECO:0000256" key="6">
    <source>
        <dbReference type="ARBA" id="ARBA00022475"/>
    </source>
</evidence>
<evidence type="ECO:0000256" key="7">
    <source>
        <dbReference type="ARBA" id="ARBA00022692"/>
    </source>
</evidence>
<keyword evidence="9 26" id="KW-1133">Transmembrane helix</keyword>
<evidence type="ECO:0000256" key="18">
    <source>
        <dbReference type="ARBA" id="ARBA00051403"/>
    </source>
</evidence>
<keyword evidence="5" id="KW-0813">Transport</keyword>
<keyword evidence="8" id="KW-0769">Symport</keyword>
<comment type="catalytic activity">
    <reaction evidence="17">
        <text>N-acetylneuraminate(in) + H(+)(in) = N-acetylneuraminate(out) + H(+)(out)</text>
        <dbReference type="Rhea" id="RHEA:28987"/>
        <dbReference type="ChEBI" id="CHEBI:15378"/>
        <dbReference type="ChEBI" id="CHEBI:35418"/>
    </reaction>
    <physiologicalReaction direction="right-to-left" evidence="17">
        <dbReference type="Rhea" id="RHEA:28989"/>
    </physiologicalReaction>
</comment>
<comment type="catalytic activity">
    <reaction evidence="20">
        <text>D-glucuronate(out) + H(+)(out) = D-glucuronate(in) + H(+)(in)</text>
        <dbReference type="Rhea" id="RHEA:72591"/>
        <dbReference type="ChEBI" id="CHEBI:15378"/>
        <dbReference type="ChEBI" id="CHEBI:58720"/>
    </reaction>
    <physiologicalReaction direction="left-to-right" evidence="20">
        <dbReference type="Rhea" id="RHEA:72592"/>
    </physiologicalReaction>
</comment>
<comment type="catalytic activity">
    <reaction evidence="15">
        <text>2 nitrate(out) + H(+)(out) = 2 nitrate(in) + H(+)(in)</text>
        <dbReference type="Rhea" id="RHEA:71539"/>
        <dbReference type="ChEBI" id="CHEBI:15378"/>
        <dbReference type="ChEBI" id="CHEBI:17632"/>
    </reaction>
    <physiologicalReaction direction="left-to-right" evidence="15">
        <dbReference type="Rhea" id="RHEA:71540"/>
    </physiologicalReaction>
</comment>
<feature type="transmembrane region" description="Helical" evidence="26">
    <location>
        <begin position="143"/>
        <end position="162"/>
    </location>
</feature>
<dbReference type="STRING" id="53326.A0A016RRD0"/>
<evidence type="ECO:0000256" key="3">
    <source>
        <dbReference type="ARBA" id="ARBA00004638"/>
    </source>
</evidence>
<organism evidence="28 29">
    <name type="scientific">Ancylostoma ceylanicum</name>
    <dbReference type="NCBI Taxonomy" id="53326"/>
    <lineage>
        <taxon>Eukaryota</taxon>
        <taxon>Metazoa</taxon>
        <taxon>Ecdysozoa</taxon>
        <taxon>Nematoda</taxon>
        <taxon>Chromadorea</taxon>
        <taxon>Rhabditida</taxon>
        <taxon>Rhabditina</taxon>
        <taxon>Rhabditomorpha</taxon>
        <taxon>Strongyloidea</taxon>
        <taxon>Ancylostomatidae</taxon>
        <taxon>Ancylostomatinae</taxon>
        <taxon>Ancylostoma</taxon>
    </lineage>
</organism>
<evidence type="ECO:0000256" key="4">
    <source>
        <dbReference type="ARBA" id="ARBA00004656"/>
    </source>
</evidence>
<feature type="transmembrane region" description="Helical" evidence="26">
    <location>
        <begin position="29"/>
        <end position="58"/>
    </location>
</feature>
<dbReference type="InterPro" id="IPR036259">
    <property type="entry name" value="MFS_trans_sf"/>
</dbReference>
<comment type="catalytic activity">
    <reaction evidence="19">
        <text>L-glutamate(out) = L-glutamate(in)</text>
        <dbReference type="Rhea" id="RHEA:66336"/>
        <dbReference type="ChEBI" id="CHEBI:29985"/>
    </reaction>
    <physiologicalReaction direction="left-to-right" evidence="19">
        <dbReference type="Rhea" id="RHEA:66337"/>
    </physiologicalReaction>
</comment>
<proteinExistence type="predicted"/>
<evidence type="ECO:0000256" key="9">
    <source>
        <dbReference type="ARBA" id="ARBA00022989"/>
    </source>
</evidence>
<feature type="transmembrane region" description="Helical" evidence="26">
    <location>
        <begin position="344"/>
        <end position="366"/>
    </location>
</feature>
<comment type="caution">
    <text evidence="28">The sequence shown here is derived from an EMBL/GenBank/DDBJ whole genome shotgun (WGS) entry which is preliminary data.</text>
</comment>
<dbReference type="GO" id="GO:0006820">
    <property type="term" value="P:monoatomic anion transport"/>
    <property type="evidence" value="ECO:0007669"/>
    <property type="project" value="TreeGrafter"/>
</dbReference>
<gene>
    <name evidence="28" type="primary">Acey_s0396.g678</name>
    <name evidence="28" type="ORF">Y032_0396g678</name>
</gene>
<feature type="transmembrane region" description="Helical" evidence="26">
    <location>
        <begin position="302"/>
        <end position="324"/>
    </location>
</feature>
<evidence type="ECO:0000313" key="29">
    <source>
        <dbReference type="Proteomes" id="UP000024635"/>
    </source>
</evidence>
<evidence type="ECO:0000256" key="12">
    <source>
        <dbReference type="ARBA" id="ARBA00023180"/>
    </source>
</evidence>
<dbReference type="PANTHER" id="PTHR11662:SF399">
    <property type="entry name" value="FI19708P1-RELATED"/>
    <property type="match status" value="1"/>
</dbReference>
<comment type="catalytic activity">
    <reaction evidence="18">
        <text>N-acetyl-L-aspartyl-L-glutamate(out) = N-acetyl-L-aspartyl-L-glutamate(in)</text>
        <dbReference type="Rhea" id="RHEA:72599"/>
        <dbReference type="ChEBI" id="CHEBI:76931"/>
    </reaction>
    <physiologicalReaction direction="left-to-right" evidence="18">
        <dbReference type="Rhea" id="RHEA:72600"/>
    </physiologicalReaction>
</comment>
<feature type="domain" description="Major facilitator superfamily (MFS) profile" evidence="27">
    <location>
        <begin position="67"/>
        <end position="495"/>
    </location>
</feature>
<dbReference type="GO" id="GO:0015293">
    <property type="term" value="F:symporter activity"/>
    <property type="evidence" value="ECO:0007669"/>
    <property type="project" value="UniProtKB-KW"/>
</dbReference>
<dbReference type="InterPro" id="IPR050382">
    <property type="entry name" value="MFS_Na/Anion_cotransporter"/>
</dbReference>
<evidence type="ECO:0000256" key="11">
    <source>
        <dbReference type="ARBA" id="ARBA00023136"/>
    </source>
</evidence>
<evidence type="ECO:0000256" key="22">
    <source>
        <dbReference type="ARBA" id="ARBA00069713"/>
    </source>
</evidence>
<name>A0A016RRD0_9BILA</name>
<feature type="transmembrane region" description="Helical" evidence="26">
    <location>
        <begin position="174"/>
        <end position="194"/>
    </location>
</feature>
<evidence type="ECO:0000256" key="13">
    <source>
        <dbReference type="ARBA" id="ARBA00023228"/>
    </source>
</evidence>
<dbReference type="GO" id="GO:0005765">
    <property type="term" value="C:lysosomal membrane"/>
    <property type="evidence" value="ECO:0007669"/>
    <property type="project" value="UniProtKB-SubCell"/>
</dbReference>
<evidence type="ECO:0000256" key="1">
    <source>
        <dbReference type="ARBA" id="ARBA00004432"/>
    </source>
</evidence>
<keyword evidence="11 26" id="KW-0472">Membrane</keyword>
<feature type="transmembrane region" description="Helical" evidence="26">
    <location>
        <begin position="472"/>
        <end position="492"/>
    </location>
</feature>
<sequence length="524" mass="56333">MMGKTLRTGLHCCAHREQLPSLMSSYIRVLLFAFVSALVPSTRFALALVCFFGCFVTYSLRTNMSFAIVCMAIENKTTELEVGAVNKCGKEIVVADTTSDTVTGEFEWSKTVQGHILGAFFWGYLGSQVLGGYLASRFGGKRVILTCILGSSLLTLASPVAARTNAYILAGLRVAIGFLQGATFPAMHTMWSVWGPPLELSVLTGVTYAGAQIGNVFVLPLSGFLCQYGFDGGWPSIFYILGLIGVLWCGLWMYMVSDRPINHPRISEAEKQYITKAVEESTGKHTGKPPATPWGSILKSRAVWACWFGHFAGDWGAYTMLVSLPSFLKDVLGLDLSSLGILSAIPYVAYFVVINIGGVLADFIRSRKILSTINTRRAAMLIALLGQATFLVLSGYCGCGQEALVIVFITAGMAISGLQYSGFVVNYLDIAPPFSGTIMGMGNTISCLAGIVSPMVTSALTPNGTQEEWQSVLWVTAGILGTGALVFALFASGEVQSWAKHKGGDAPEELPLKEAEMVLEKDTH</sequence>
<evidence type="ECO:0000256" key="8">
    <source>
        <dbReference type="ARBA" id="ARBA00022847"/>
    </source>
</evidence>
<dbReference type="Gene3D" id="1.20.1250.20">
    <property type="entry name" value="MFS general substrate transporter like domains"/>
    <property type="match status" value="2"/>
</dbReference>
<comment type="function">
    <text evidence="21">Receptor for CM101, a polysaccharide produced by group B Streptococcus with antipathoangiogenic properties.</text>
</comment>
<evidence type="ECO:0000256" key="17">
    <source>
        <dbReference type="ARBA" id="ARBA00050625"/>
    </source>
</evidence>
<dbReference type="EMBL" id="JARK01001732">
    <property type="protein sequence ID" value="EYB80955.1"/>
    <property type="molecule type" value="Genomic_DNA"/>
</dbReference>
<dbReference type="PROSITE" id="PS50850">
    <property type="entry name" value="MFS"/>
    <property type="match status" value="1"/>
</dbReference>
<evidence type="ECO:0000256" key="23">
    <source>
        <dbReference type="ARBA" id="ARBA00080244"/>
    </source>
</evidence>
<dbReference type="PANTHER" id="PTHR11662">
    <property type="entry name" value="SOLUTE CARRIER FAMILY 17"/>
    <property type="match status" value="1"/>
</dbReference>
<dbReference type="CDD" id="cd17318">
    <property type="entry name" value="MFS_SLC17"/>
    <property type="match status" value="1"/>
</dbReference>
<evidence type="ECO:0000256" key="21">
    <source>
        <dbReference type="ARBA" id="ARBA00056891"/>
    </source>
</evidence>